<proteinExistence type="inferred from homology"/>
<dbReference type="InterPro" id="IPR000172">
    <property type="entry name" value="GMC_OxRdtase_N"/>
</dbReference>
<dbReference type="AlphaFoldDB" id="A0A8H7NYL7"/>
<comment type="caution">
    <text evidence="5">The sequence shown here is derived from an EMBL/GenBank/DDBJ whole genome shotgun (WGS) entry which is preliminary data.</text>
</comment>
<dbReference type="Pfam" id="PF00732">
    <property type="entry name" value="GMC_oxred_N"/>
    <property type="match status" value="1"/>
</dbReference>
<dbReference type="PIRSF" id="PIRSF000137">
    <property type="entry name" value="Alcohol_oxidase"/>
    <property type="match status" value="1"/>
</dbReference>
<keyword evidence="3" id="KW-0285">Flavoprotein</keyword>
<evidence type="ECO:0000313" key="6">
    <source>
        <dbReference type="Proteomes" id="UP000639403"/>
    </source>
</evidence>
<dbReference type="PANTHER" id="PTHR11552:SF78">
    <property type="entry name" value="GLUCOSE-METHANOL-CHOLINE OXIDOREDUCTASE N-TERMINAL DOMAIN-CONTAINING PROTEIN"/>
    <property type="match status" value="1"/>
</dbReference>
<dbReference type="GO" id="GO:0016614">
    <property type="term" value="F:oxidoreductase activity, acting on CH-OH group of donors"/>
    <property type="evidence" value="ECO:0007669"/>
    <property type="project" value="InterPro"/>
</dbReference>
<reference evidence="5" key="2">
    <citation type="journal article" name="Front. Microbiol.">
        <title>Degradative Capacity of Two Strains of Rhodonia placenta: From Phenotype to Genotype.</title>
        <authorList>
            <person name="Kolle M."/>
            <person name="Horta M.A.C."/>
            <person name="Nowrousian M."/>
            <person name="Ohm R.A."/>
            <person name="Benz J.P."/>
            <person name="Pilgard A."/>
        </authorList>
    </citation>
    <scope>NUCLEOTIDE SEQUENCE</scope>
    <source>
        <strain evidence="5">FPRL280</strain>
    </source>
</reference>
<dbReference type="InterPro" id="IPR007867">
    <property type="entry name" value="GMC_OxRtase_C"/>
</dbReference>
<accession>A0A8H7NYL7</accession>
<feature type="binding site" evidence="3">
    <location>
        <position position="231"/>
    </location>
    <ligand>
        <name>FAD</name>
        <dbReference type="ChEBI" id="CHEBI:57692"/>
    </ligand>
</feature>
<gene>
    <name evidence="5" type="ORF">IEO21_07396</name>
</gene>
<organism evidence="5 6">
    <name type="scientific">Rhodonia placenta</name>
    <dbReference type="NCBI Taxonomy" id="104341"/>
    <lineage>
        <taxon>Eukaryota</taxon>
        <taxon>Fungi</taxon>
        <taxon>Dikarya</taxon>
        <taxon>Basidiomycota</taxon>
        <taxon>Agaricomycotina</taxon>
        <taxon>Agaricomycetes</taxon>
        <taxon>Polyporales</taxon>
        <taxon>Adustoporiaceae</taxon>
        <taxon>Rhodonia</taxon>
    </lineage>
</organism>
<comment type="cofactor">
    <cofactor evidence="1 3">
        <name>FAD</name>
        <dbReference type="ChEBI" id="CHEBI:57692"/>
    </cofactor>
</comment>
<dbReference type="InterPro" id="IPR036188">
    <property type="entry name" value="FAD/NAD-bd_sf"/>
</dbReference>
<evidence type="ECO:0000313" key="5">
    <source>
        <dbReference type="EMBL" id="KAF9809444.1"/>
    </source>
</evidence>
<dbReference type="SUPFAM" id="SSF54373">
    <property type="entry name" value="FAD-linked reductases, C-terminal domain"/>
    <property type="match status" value="1"/>
</dbReference>
<feature type="binding site" evidence="3">
    <location>
        <begin position="534"/>
        <end position="535"/>
    </location>
    <ligand>
        <name>FAD</name>
        <dbReference type="ChEBI" id="CHEBI:57692"/>
    </ligand>
</feature>
<name>A0A8H7NYL7_9APHY</name>
<dbReference type="EMBL" id="JADOXO010000205">
    <property type="protein sequence ID" value="KAF9809444.1"/>
    <property type="molecule type" value="Genomic_DNA"/>
</dbReference>
<evidence type="ECO:0000256" key="3">
    <source>
        <dbReference type="PIRSR" id="PIRSR000137-2"/>
    </source>
</evidence>
<sequence length="602" mass="65174">MSESLEYDVIVAGGGTVGCVIAGRLAAADPNLKILVIESGPPVRENQEHIIPAKFLSHLLPTSTTVKFHVGKPSEELAGRTPIVPAGACLGGGSSVNFMMYTRASASDYDDWEKLYSNPGWGSADLLQYLKKAETNQALPNKPTHGYEGPLKVSFGGIYADAGKQFLEIAEQFDKDRPVVDDMNDLSNSNAYAPACRWIDCKTGRRQDVPHNYIYNQIDTTGLDVRTGYTVKRILFDGTRATGVEFVPNARYNPDEDKTPRIAKARKLVVLSAGTFGTPSVLERSGVGAEKRLSALGVKTVSDLPGVGENYQDHPIVFSQYFVDDNADTLDGLIQGRPEELQKWGAQYMTDGTGLLAHNAVEAGGKLRPSPQDLDAFGPDFRKRWDEFYAKYPDKPVLFIACSAGFVGNPMGVPPRRYSTIAYAIWYSSAVGYLHITDANDVDAPLDFDPITINGKEDIAAMRWAYKHGRELARRMGLHRGEFDGGHPAYPEGSAAAVRPSAEPTPLDTPKLVYTAEDDAAIDLFNRQQVGTMWHSLGTCAMKPRAQGGVVDSKLNVYGVTGLKVADMSIAPSNVGANTYSTALTIGEKAAAIIGEELGLTI</sequence>
<comment type="similarity">
    <text evidence="2">Belongs to the GMC oxidoreductase family.</text>
</comment>
<keyword evidence="3" id="KW-0274">FAD</keyword>
<evidence type="ECO:0000259" key="4">
    <source>
        <dbReference type="PROSITE" id="PS00624"/>
    </source>
</evidence>
<protein>
    <recommendedName>
        <fullName evidence="4">Glucose-methanol-choline oxidoreductase N-terminal domain-containing protein</fullName>
    </recommendedName>
</protein>
<dbReference type="PROSITE" id="PS00624">
    <property type="entry name" value="GMC_OXRED_2"/>
    <property type="match status" value="1"/>
</dbReference>
<dbReference type="Gene3D" id="3.50.50.60">
    <property type="entry name" value="FAD/NAD(P)-binding domain"/>
    <property type="match status" value="1"/>
</dbReference>
<dbReference type="Proteomes" id="UP000639403">
    <property type="component" value="Unassembled WGS sequence"/>
</dbReference>
<dbReference type="PANTHER" id="PTHR11552">
    <property type="entry name" value="GLUCOSE-METHANOL-CHOLINE GMC OXIDOREDUCTASE"/>
    <property type="match status" value="1"/>
</dbReference>
<dbReference type="GO" id="GO:0050660">
    <property type="term" value="F:flavin adenine dinucleotide binding"/>
    <property type="evidence" value="ECO:0007669"/>
    <property type="project" value="InterPro"/>
</dbReference>
<evidence type="ECO:0000256" key="1">
    <source>
        <dbReference type="ARBA" id="ARBA00001974"/>
    </source>
</evidence>
<evidence type="ECO:0000256" key="2">
    <source>
        <dbReference type="ARBA" id="ARBA00010790"/>
    </source>
</evidence>
<feature type="domain" description="Glucose-methanol-choline oxidoreductase N-terminal" evidence="4">
    <location>
        <begin position="274"/>
        <end position="288"/>
    </location>
</feature>
<dbReference type="InterPro" id="IPR012132">
    <property type="entry name" value="GMC_OxRdtase"/>
</dbReference>
<dbReference type="Gene3D" id="3.30.560.10">
    <property type="entry name" value="Glucose Oxidase, domain 3"/>
    <property type="match status" value="1"/>
</dbReference>
<reference evidence="5" key="1">
    <citation type="submission" date="2020-11" db="EMBL/GenBank/DDBJ databases">
        <authorList>
            <person name="Koelle M."/>
            <person name="Horta M.A.C."/>
            <person name="Nowrousian M."/>
            <person name="Ohm R.A."/>
            <person name="Benz P."/>
            <person name="Pilgard A."/>
        </authorList>
    </citation>
    <scope>NUCLEOTIDE SEQUENCE</scope>
    <source>
        <strain evidence="5">FPRL280</strain>
    </source>
</reference>
<dbReference type="SUPFAM" id="SSF51905">
    <property type="entry name" value="FAD/NAD(P)-binding domain"/>
    <property type="match status" value="1"/>
</dbReference>
<dbReference type="Pfam" id="PF05199">
    <property type="entry name" value="GMC_oxred_C"/>
    <property type="match status" value="1"/>
</dbReference>